<dbReference type="AlphaFoldDB" id="A0A1S4F772"/>
<dbReference type="GO" id="GO:0006270">
    <property type="term" value="P:DNA replication initiation"/>
    <property type="evidence" value="ECO:0007669"/>
    <property type="project" value="InterPro"/>
</dbReference>
<evidence type="ECO:0000313" key="12">
    <source>
        <dbReference type="EnsemblMetazoa" id="AAEL004302-PB"/>
    </source>
</evidence>
<dbReference type="InParanoid" id="A0A1S4F772"/>
<evidence type="ECO:0000256" key="3">
    <source>
        <dbReference type="ARBA" id="ARBA00017770"/>
    </source>
</evidence>
<dbReference type="InterPro" id="IPR015408">
    <property type="entry name" value="Znf_Mcm10/DnaG"/>
</dbReference>
<organism evidence="12 13">
    <name type="scientific">Aedes aegypti</name>
    <name type="common">Yellowfever mosquito</name>
    <name type="synonym">Culex aegypti</name>
    <dbReference type="NCBI Taxonomy" id="7159"/>
    <lineage>
        <taxon>Eukaryota</taxon>
        <taxon>Metazoa</taxon>
        <taxon>Ecdysozoa</taxon>
        <taxon>Arthropoda</taxon>
        <taxon>Hexapoda</taxon>
        <taxon>Insecta</taxon>
        <taxon>Pterygota</taxon>
        <taxon>Neoptera</taxon>
        <taxon>Endopterygota</taxon>
        <taxon>Diptera</taxon>
        <taxon>Nematocera</taxon>
        <taxon>Culicoidea</taxon>
        <taxon>Culicidae</taxon>
        <taxon>Culicinae</taxon>
        <taxon>Aedini</taxon>
        <taxon>Aedes</taxon>
        <taxon>Stegomyia</taxon>
    </lineage>
</organism>
<dbReference type="Proteomes" id="UP000008820">
    <property type="component" value="Chromosome 2"/>
</dbReference>
<dbReference type="InterPro" id="IPR012340">
    <property type="entry name" value="NA-bd_OB-fold"/>
</dbReference>
<dbReference type="GO" id="GO:0008270">
    <property type="term" value="F:zinc ion binding"/>
    <property type="evidence" value="ECO:0007669"/>
    <property type="project" value="UniProtKB-KW"/>
</dbReference>
<dbReference type="GO" id="GO:0043596">
    <property type="term" value="C:nuclear replication fork"/>
    <property type="evidence" value="ECO:0007669"/>
    <property type="project" value="TreeGrafter"/>
</dbReference>
<feature type="compositionally biased region" description="Low complexity" evidence="10">
    <location>
        <begin position="45"/>
        <end position="72"/>
    </location>
</feature>
<feature type="region of interest" description="Disordered" evidence="10">
    <location>
        <begin position="445"/>
        <end position="479"/>
    </location>
</feature>
<feature type="coiled-coil region" evidence="9">
    <location>
        <begin position="3"/>
        <end position="30"/>
    </location>
</feature>
<evidence type="ECO:0000259" key="11">
    <source>
        <dbReference type="SMART" id="SM01280"/>
    </source>
</evidence>
<evidence type="ECO:0000256" key="7">
    <source>
        <dbReference type="ARBA" id="ARBA00022833"/>
    </source>
</evidence>
<dbReference type="SMART" id="SM01280">
    <property type="entry name" value="Mcm10"/>
    <property type="match status" value="1"/>
</dbReference>
<feature type="region of interest" description="Disordered" evidence="10">
    <location>
        <begin position="37"/>
        <end position="111"/>
    </location>
</feature>
<keyword evidence="13" id="KW-1185">Reference proteome</keyword>
<evidence type="ECO:0000256" key="10">
    <source>
        <dbReference type="SAM" id="MobiDB-lite"/>
    </source>
</evidence>
<dbReference type="Gene3D" id="2.40.50.140">
    <property type="entry name" value="Nucleic acid-binding proteins"/>
    <property type="match status" value="1"/>
</dbReference>
<name>A0A1S4F772_AEDAE</name>
<comment type="subcellular location">
    <subcellularLocation>
        <location evidence="1">Nucleus</location>
    </subcellularLocation>
</comment>
<dbReference type="GO" id="GO:0003688">
    <property type="term" value="F:DNA replication origin binding"/>
    <property type="evidence" value="ECO:0007669"/>
    <property type="project" value="TreeGrafter"/>
</dbReference>
<dbReference type="InterPro" id="IPR015411">
    <property type="entry name" value="Rep_factor_Mcm10_C"/>
</dbReference>
<evidence type="ECO:0000313" key="13">
    <source>
        <dbReference type="Proteomes" id="UP000008820"/>
    </source>
</evidence>
<reference evidence="12" key="2">
    <citation type="submission" date="2020-05" db="UniProtKB">
        <authorList>
            <consortium name="EnsemblMetazoa"/>
        </authorList>
    </citation>
    <scope>IDENTIFICATION</scope>
    <source>
        <strain evidence="12">LVP_AGWG</strain>
    </source>
</reference>
<sequence>MSFSNVEKKEAQESIEMDELEQLLLAAESEEISFVKIAPSTSLTAPKDGSISSSSSSKKPALKSSSISLSGSTFLQDVEGQSSGPAKQEKSAIKPSSAVHSGDTDSSDDEEVRNFLEKKYDEYGRGINALLKQKEEERVDIQISNFIDRALKKADEEVSKLPKKDTPKTKAEKTTGDVKPFPGAMAVDSAVPITNGKIPNIFQKSVYTDPIFGIRLVHPLISSNILKERMQGRKPVPMSKIKYHIEHGNLKEDWAVAGAVLSKSPPKTTSKGGQFSIWKLSDLHGEIKTISLFLFSQAHKDLWKTAEGMVISILNPGVLERNEDRNIEAVLSIDKSAKVMILGQSRDMGTCRSRKKNGERCTAVVNLEKCEYCVYHVKQEYNKACNRGGLISSTAGRGLNELRNKVLGKNEVFYGGQSFSAVKAKKNPKQVEKDNHRMMTLSDYYQSPFQGSSGQSQSSSSVPSYRQQPNAKPVQIKSSAARLELDIKQRQKDMERLKQLGLGSTEGSLSITNVSKEVTVAQKITQSNNTPTSSPRPSVLNGFENRSFSLESKPAPRLSTGNFVIDMSVSPKHAVHSRQKAIDILKKKPLEKSNPNFIKYRGTETGKKRALEEIQMKDETENDNLSKKQKLDKEDQARKDRLKAIMEATSSHTDLIKAHEDEEQEKYFKDLERKEAMEEKMMNTFKVECKAVICVQCKYIAFSAADRCKEERHELKVRDAEKRFFKCADCGNRTVSLHRLPKTTCKNCQSSRWERCAMMRDKKGPNIGTALSIRGDEEKFLGSCANSASLNLLVPDEN</sequence>
<dbReference type="GO" id="GO:0003697">
    <property type="term" value="F:single-stranded DNA binding"/>
    <property type="evidence" value="ECO:0007669"/>
    <property type="project" value="InterPro"/>
</dbReference>
<keyword evidence="8" id="KW-0539">Nucleus</keyword>
<comment type="similarity">
    <text evidence="2">Belongs to the MCM10 family.</text>
</comment>
<feature type="region of interest" description="Disordered" evidence="10">
    <location>
        <begin position="617"/>
        <end position="637"/>
    </location>
</feature>
<protein>
    <recommendedName>
        <fullName evidence="3">Protein MCM10 homolog</fullName>
    </recommendedName>
</protein>
<dbReference type="VEuPathDB" id="VectorBase:AAEL004302"/>
<keyword evidence="7" id="KW-0862">Zinc</keyword>
<feature type="compositionally biased region" description="Basic and acidic residues" evidence="10">
    <location>
        <begin position="158"/>
        <end position="176"/>
    </location>
</feature>
<feature type="domain" description="Replication factor Mcm10 C-terminal" evidence="11">
    <location>
        <begin position="460"/>
        <end position="783"/>
    </location>
</feature>
<reference evidence="12 13" key="1">
    <citation type="submission" date="2017-06" db="EMBL/GenBank/DDBJ databases">
        <title>Aedes aegypti genome working group (AGWG) sequencing and assembly.</title>
        <authorList>
            <consortium name="Aedes aegypti Genome Working Group (AGWG)"/>
            <person name="Matthews B.J."/>
        </authorList>
    </citation>
    <scope>NUCLEOTIDE SEQUENCE [LARGE SCALE GENOMIC DNA]</scope>
    <source>
        <strain evidence="12 13">LVP_AGWG</strain>
    </source>
</reference>
<gene>
    <name evidence="12" type="primary">5564515</name>
</gene>
<dbReference type="InterPro" id="IPR056791">
    <property type="entry name" value="Znf_Mcm10_C"/>
</dbReference>
<feature type="region of interest" description="Disordered" evidence="10">
    <location>
        <begin position="158"/>
        <end position="177"/>
    </location>
</feature>
<dbReference type="Pfam" id="PF09329">
    <property type="entry name" value="zf-primase"/>
    <property type="match status" value="1"/>
</dbReference>
<evidence type="ECO:0000256" key="5">
    <source>
        <dbReference type="ARBA" id="ARBA00022723"/>
    </source>
</evidence>
<keyword evidence="4" id="KW-0235">DNA replication</keyword>
<dbReference type="InterPro" id="IPR055065">
    <property type="entry name" value="OB_MCM10"/>
</dbReference>
<feature type="compositionally biased region" description="Low complexity" evidence="10">
    <location>
        <begin position="445"/>
        <end position="469"/>
    </location>
</feature>
<accession>A0A1S4F772</accession>
<dbReference type="EnsemblMetazoa" id="AAEL004302-RB">
    <property type="protein sequence ID" value="AAEL004302-PB"/>
    <property type="gene ID" value="AAEL004302"/>
</dbReference>
<evidence type="ECO:0000256" key="8">
    <source>
        <dbReference type="ARBA" id="ARBA00023242"/>
    </source>
</evidence>
<proteinExistence type="inferred from homology"/>
<dbReference type="InterPro" id="IPR040184">
    <property type="entry name" value="Mcm10"/>
</dbReference>
<dbReference type="Pfam" id="PF22379">
    <property type="entry name" value="OB_MCM10"/>
    <property type="match status" value="1"/>
</dbReference>
<keyword evidence="9" id="KW-0175">Coiled coil</keyword>
<dbReference type="PANTHER" id="PTHR13454:SF11">
    <property type="entry name" value="PROTEIN MCM10 HOMOLOG"/>
    <property type="match status" value="1"/>
</dbReference>
<evidence type="ECO:0000256" key="4">
    <source>
        <dbReference type="ARBA" id="ARBA00022705"/>
    </source>
</evidence>
<evidence type="ECO:0000256" key="6">
    <source>
        <dbReference type="ARBA" id="ARBA00022771"/>
    </source>
</evidence>
<keyword evidence="5" id="KW-0479">Metal-binding</keyword>
<evidence type="ECO:0000256" key="1">
    <source>
        <dbReference type="ARBA" id="ARBA00004123"/>
    </source>
</evidence>
<dbReference type="EnsemblMetazoa" id="AAEL004302-RA">
    <property type="protein sequence ID" value="AAEL004302-PA"/>
    <property type="gene ID" value="AAEL004302"/>
</dbReference>
<evidence type="ECO:0000256" key="2">
    <source>
        <dbReference type="ARBA" id="ARBA00009679"/>
    </source>
</evidence>
<dbReference type="OrthoDB" id="273123at2759"/>
<keyword evidence="6" id="KW-0863">Zinc-finger</keyword>
<feature type="compositionally biased region" description="Polar residues" evidence="10">
    <location>
        <begin position="73"/>
        <end position="85"/>
    </location>
</feature>
<dbReference type="FunFam" id="2.40.50.140:FF:000174">
    <property type="entry name" value="DNA replication licensing factor mcm10"/>
    <property type="match status" value="1"/>
</dbReference>
<dbReference type="PANTHER" id="PTHR13454">
    <property type="entry name" value="PROTEIN MCM10 HOMOLOG"/>
    <property type="match status" value="1"/>
</dbReference>
<dbReference type="FunCoup" id="A0A1S4F772">
    <property type="interactions" value="831"/>
</dbReference>
<evidence type="ECO:0000256" key="9">
    <source>
        <dbReference type="SAM" id="Coils"/>
    </source>
</evidence>
<dbReference type="Pfam" id="PF09332">
    <property type="entry name" value="Mcm10"/>
    <property type="match status" value="1"/>
</dbReference>
<dbReference type="Pfam" id="PF24863">
    <property type="entry name" value="zf-CCCH_Mcm10"/>
    <property type="match status" value="1"/>
</dbReference>